<dbReference type="InterPro" id="IPR036188">
    <property type="entry name" value="FAD/NAD-bd_sf"/>
</dbReference>
<dbReference type="SUPFAM" id="SSF51905">
    <property type="entry name" value="FAD/NAD(P)-binding domain"/>
    <property type="match status" value="1"/>
</dbReference>
<dbReference type="InterPro" id="IPR050816">
    <property type="entry name" value="Flavin-dep_Halogenase_NPB"/>
</dbReference>
<evidence type="ECO:0000313" key="1">
    <source>
        <dbReference type="EMBL" id="MBC9811491.1"/>
    </source>
</evidence>
<dbReference type="AlphaFoldDB" id="A0A8J6P7Q2"/>
<gene>
    <name evidence="1" type="ORF">H9Y05_03290</name>
</gene>
<dbReference type="Proteomes" id="UP000652681">
    <property type="component" value="Unassembled WGS sequence"/>
</dbReference>
<sequence length="418" mass="47094">MKNHYDVIVIGAGPSGAVAAAKLLKEGKSVLVLEKMIFPRFVIGESLLPHIMDYLDDLDLLPVLEAQQFQIKNGVCFHHKKDDCPFFFADQFKPDAWTYTWQVKRADFDHALIKEVERRGADVVFEATVTAVETSKRLQTVHFVHPESGEQTVTGAFLIDASGYGRVLPRLKDLEIPVSTPPRGAIFTHIRDVNRTENAGRNIFVHIFRNNTAWIWSIPFSDGTTSVGIVSDVDFIEACKAENNKEFLRLLAEFPGLEGRFADPDIQFEPRTVMNYAVSVKQLYGEGYVLSGNATEFLDPTFSSGVMFAISSGYKAAALAARQLNGEAIDWEQDYSEHMKQGINVFRSYVNAWYDGRLPTIFFSKNRNEDFMKQICSVLAGYVWDQTNPFVKKHATILTTLAHVIKMNEGENEESTDQ</sequence>
<reference evidence="1" key="1">
    <citation type="submission" date="2020-09" db="EMBL/GenBank/DDBJ databases">
        <title>Taishania pollutisoli gen. nov., sp. nov., Isolated from Tetrabromobisphenol A-Contaminated Soil.</title>
        <authorList>
            <person name="Chen Q."/>
        </authorList>
    </citation>
    <scope>NUCLEOTIDE SEQUENCE</scope>
    <source>
        <strain evidence="1">CZZ-1</strain>
    </source>
</reference>
<protein>
    <submittedName>
        <fullName evidence="1">Tryptophan 7-halogenase</fullName>
    </submittedName>
</protein>
<dbReference type="RefSeq" id="WP_216713501.1">
    <property type="nucleotide sequence ID" value="NZ_JACVEL010000002.1"/>
</dbReference>
<dbReference type="PANTHER" id="PTHR43747:SF1">
    <property type="entry name" value="SLR1998 PROTEIN"/>
    <property type="match status" value="1"/>
</dbReference>
<organism evidence="1 2">
    <name type="scientific">Taishania pollutisoli</name>
    <dbReference type="NCBI Taxonomy" id="2766479"/>
    <lineage>
        <taxon>Bacteria</taxon>
        <taxon>Pseudomonadati</taxon>
        <taxon>Bacteroidota</taxon>
        <taxon>Flavobacteriia</taxon>
        <taxon>Flavobacteriales</taxon>
        <taxon>Crocinitomicaceae</taxon>
        <taxon>Taishania</taxon>
    </lineage>
</organism>
<dbReference type="Gene3D" id="3.50.50.60">
    <property type="entry name" value="FAD/NAD(P)-binding domain"/>
    <property type="match status" value="1"/>
</dbReference>
<dbReference type="InterPro" id="IPR006905">
    <property type="entry name" value="Flavin_halogenase"/>
</dbReference>
<name>A0A8J6P7Q2_9FLAO</name>
<dbReference type="Pfam" id="PF04820">
    <property type="entry name" value="Trp_halogenase"/>
    <property type="match status" value="2"/>
</dbReference>
<accession>A0A8J6P7Q2</accession>
<proteinExistence type="predicted"/>
<evidence type="ECO:0000313" key="2">
    <source>
        <dbReference type="Proteomes" id="UP000652681"/>
    </source>
</evidence>
<dbReference type="PANTHER" id="PTHR43747">
    <property type="entry name" value="FAD-BINDING PROTEIN"/>
    <property type="match status" value="1"/>
</dbReference>
<comment type="caution">
    <text evidence="1">The sequence shown here is derived from an EMBL/GenBank/DDBJ whole genome shotgun (WGS) entry which is preliminary data.</text>
</comment>
<dbReference type="EMBL" id="JACVEL010000002">
    <property type="protein sequence ID" value="MBC9811491.1"/>
    <property type="molecule type" value="Genomic_DNA"/>
</dbReference>
<dbReference type="GO" id="GO:0004497">
    <property type="term" value="F:monooxygenase activity"/>
    <property type="evidence" value="ECO:0007669"/>
    <property type="project" value="InterPro"/>
</dbReference>
<keyword evidence="2" id="KW-1185">Reference proteome</keyword>